<organism evidence="2 3">
    <name type="scientific">Yersinia nurmii</name>
    <dbReference type="NCBI Taxonomy" id="685706"/>
    <lineage>
        <taxon>Bacteria</taxon>
        <taxon>Pseudomonadati</taxon>
        <taxon>Pseudomonadota</taxon>
        <taxon>Gammaproteobacteria</taxon>
        <taxon>Enterobacterales</taxon>
        <taxon>Yersiniaceae</taxon>
        <taxon>Yersinia</taxon>
    </lineage>
</organism>
<evidence type="ECO:0000313" key="2">
    <source>
        <dbReference type="EMBL" id="CNE40042.1"/>
    </source>
</evidence>
<feature type="transmembrane region" description="Helical" evidence="1">
    <location>
        <begin position="6"/>
        <end position="25"/>
    </location>
</feature>
<keyword evidence="1" id="KW-0472">Membrane</keyword>
<dbReference type="Proteomes" id="UP000040578">
    <property type="component" value="Unassembled WGS sequence"/>
</dbReference>
<keyword evidence="1" id="KW-0812">Transmembrane</keyword>
<proteinExistence type="predicted"/>
<dbReference type="EMBL" id="CPYD01000004">
    <property type="protein sequence ID" value="CNE40042.1"/>
    <property type="molecule type" value="Genomic_DNA"/>
</dbReference>
<accession>A0ABP1YDK3</accession>
<protein>
    <submittedName>
        <fullName evidence="2">Uncharacterized protein</fullName>
    </submittedName>
</protein>
<keyword evidence="3" id="KW-1185">Reference proteome</keyword>
<gene>
    <name evidence="2" type="ORF">ERS137967_01465</name>
</gene>
<keyword evidence="1" id="KW-1133">Transmembrane helix</keyword>
<sequence length="31" mass="3388">MHSAADYITLGLIVLIFGFCLYGLFGAPKQK</sequence>
<name>A0ABP1YDK3_9GAMM</name>
<comment type="caution">
    <text evidence="2">The sequence shown here is derived from an EMBL/GenBank/DDBJ whole genome shotgun (WGS) entry which is preliminary data.</text>
</comment>
<evidence type="ECO:0000313" key="3">
    <source>
        <dbReference type="Proteomes" id="UP000040578"/>
    </source>
</evidence>
<reference evidence="2 3" key="1">
    <citation type="submission" date="2015-03" db="EMBL/GenBank/DDBJ databases">
        <authorList>
            <consortium name="Pathogen Informatics"/>
            <person name="Murphy D."/>
        </authorList>
    </citation>
    <scope>NUCLEOTIDE SEQUENCE [LARGE SCALE GENOMIC DNA]</scope>
    <source>
        <strain evidence="3">type strain: CIP110231</strain>
    </source>
</reference>
<evidence type="ECO:0000256" key="1">
    <source>
        <dbReference type="SAM" id="Phobius"/>
    </source>
</evidence>